<feature type="chain" id="PRO_5045793815" description="Chemotaxis methyl-accepting receptor HlyB-like 4HB MCP domain-containing protein" evidence="2">
    <location>
        <begin position="20"/>
        <end position="172"/>
    </location>
</feature>
<organism evidence="3 4">
    <name type="scientific">Mucilaginibacter boryungensis</name>
    <dbReference type="NCBI Taxonomy" id="768480"/>
    <lineage>
        <taxon>Bacteria</taxon>
        <taxon>Pseudomonadati</taxon>
        <taxon>Bacteroidota</taxon>
        <taxon>Sphingobacteriia</taxon>
        <taxon>Sphingobacteriales</taxon>
        <taxon>Sphingobacteriaceae</taxon>
        <taxon>Mucilaginibacter</taxon>
    </lineage>
</organism>
<evidence type="ECO:0008006" key="5">
    <source>
        <dbReference type="Google" id="ProtNLM"/>
    </source>
</evidence>
<evidence type="ECO:0000256" key="1">
    <source>
        <dbReference type="SAM" id="Phobius"/>
    </source>
</evidence>
<dbReference type="Proteomes" id="UP000632774">
    <property type="component" value="Unassembled WGS sequence"/>
</dbReference>
<proteinExistence type="predicted"/>
<evidence type="ECO:0000313" key="4">
    <source>
        <dbReference type="Proteomes" id="UP000632774"/>
    </source>
</evidence>
<name>A0ABR9XH59_9SPHI</name>
<accession>A0ABR9XH59</accession>
<sequence length="172" mass="19818">MKKVIIHIVLLFAVLSACAQTKSDSLAYQLQRKKINGMLAVRREKYGQYEQSLSKHTGIFGLQTKKDIRRSNDILTDIVATDDEIFIQLKILLDYRAFEQKQVQNQVQSVKKSTLGYMTTINKLRNQIDTLKKTAEDEQAHQAMIEKILFAIIALMFLSILFIINRKRAINS</sequence>
<feature type="signal peptide" evidence="2">
    <location>
        <begin position="1"/>
        <end position="19"/>
    </location>
</feature>
<keyword evidence="1" id="KW-0812">Transmembrane</keyword>
<evidence type="ECO:0000256" key="2">
    <source>
        <dbReference type="SAM" id="SignalP"/>
    </source>
</evidence>
<keyword evidence="1" id="KW-0472">Membrane</keyword>
<keyword evidence="4" id="KW-1185">Reference proteome</keyword>
<reference evidence="3 4" key="1">
    <citation type="submission" date="2020-10" db="EMBL/GenBank/DDBJ databases">
        <title>Mucilaginibacter mali sp. nov., isolated from rhizosphere soil of apple orchard.</title>
        <authorList>
            <person name="Lee J.-S."/>
            <person name="Kim H.S."/>
            <person name="Kim J.-S."/>
        </authorList>
    </citation>
    <scope>NUCLEOTIDE SEQUENCE [LARGE SCALE GENOMIC DNA]</scope>
    <source>
        <strain evidence="3 4">KCTC 23157</strain>
    </source>
</reference>
<protein>
    <recommendedName>
        <fullName evidence="5">Chemotaxis methyl-accepting receptor HlyB-like 4HB MCP domain-containing protein</fullName>
    </recommendedName>
</protein>
<feature type="transmembrane region" description="Helical" evidence="1">
    <location>
        <begin position="148"/>
        <end position="164"/>
    </location>
</feature>
<dbReference type="EMBL" id="JADFFM010000001">
    <property type="protein sequence ID" value="MBE9666517.1"/>
    <property type="molecule type" value="Genomic_DNA"/>
</dbReference>
<dbReference type="PROSITE" id="PS51257">
    <property type="entry name" value="PROKAR_LIPOPROTEIN"/>
    <property type="match status" value="1"/>
</dbReference>
<dbReference type="RefSeq" id="WP_194105870.1">
    <property type="nucleotide sequence ID" value="NZ_JADFFM010000001.1"/>
</dbReference>
<evidence type="ECO:0000313" key="3">
    <source>
        <dbReference type="EMBL" id="MBE9666517.1"/>
    </source>
</evidence>
<gene>
    <name evidence="3" type="ORF">IRJ18_09110</name>
</gene>
<keyword evidence="2" id="KW-0732">Signal</keyword>
<keyword evidence="1" id="KW-1133">Transmembrane helix</keyword>
<comment type="caution">
    <text evidence="3">The sequence shown here is derived from an EMBL/GenBank/DDBJ whole genome shotgun (WGS) entry which is preliminary data.</text>
</comment>